<proteinExistence type="inferred from homology"/>
<dbReference type="EMBL" id="FXZK01000007">
    <property type="protein sequence ID" value="SMY09153.1"/>
    <property type="molecule type" value="Genomic_DNA"/>
</dbReference>
<dbReference type="GO" id="GO:0008757">
    <property type="term" value="F:S-adenosylmethionine-dependent methyltransferase activity"/>
    <property type="evidence" value="ECO:0007669"/>
    <property type="project" value="InterPro"/>
</dbReference>
<organism evidence="5 6">
    <name type="scientific">Flavimaricola marinus</name>
    <dbReference type="NCBI Taxonomy" id="1819565"/>
    <lineage>
        <taxon>Bacteria</taxon>
        <taxon>Pseudomonadati</taxon>
        <taxon>Pseudomonadota</taxon>
        <taxon>Alphaproteobacteria</taxon>
        <taxon>Rhodobacterales</taxon>
        <taxon>Paracoccaceae</taxon>
        <taxon>Flavimaricola</taxon>
    </lineage>
</organism>
<evidence type="ECO:0000256" key="2">
    <source>
        <dbReference type="ARBA" id="ARBA00022603"/>
    </source>
</evidence>
<dbReference type="InterPro" id="IPR029063">
    <property type="entry name" value="SAM-dependent_MTases_sf"/>
</dbReference>
<name>A0A238LHY3_9RHOB</name>
<reference evidence="5 6" key="1">
    <citation type="submission" date="2017-05" db="EMBL/GenBank/DDBJ databases">
        <authorList>
            <person name="Song R."/>
            <person name="Chenine A.L."/>
            <person name="Ruprecht R.M."/>
        </authorList>
    </citation>
    <scope>NUCLEOTIDE SEQUENCE [LARGE SCALE GENOMIC DNA]</scope>
    <source>
        <strain evidence="5 6">CECT 8899</strain>
    </source>
</reference>
<evidence type="ECO:0000256" key="3">
    <source>
        <dbReference type="ARBA" id="ARBA00022679"/>
    </source>
</evidence>
<evidence type="ECO:0000313" key="5">
    <source>
        <dbReference type="EMBL" id="SMY09153.1"/>
    </source>
</evidence>
<keyword evidence="6" id="KW-1185">Reference proteome</keyword>
<dbReference type="InterPro" id="IPR013216">
    <property type="entry name" value="Methyltransf_11"/>
</dbReference>
<sequence length="259" mass="28638">MGKLDWDYTNLAKSYLNRPDYADAAIDALVAIAQPPMDEEVLDLGAGVAHLTIKLAERGLRVLALEPNADMRQNGKARTAAIPNIRWQEGVMQDTGLPEASLSLTTYGSSFGVVDRGATLIECARLLVDGGWMACLFNHRDLDDPVQAQVEAIIRERIPGYDYGTRRQDQTQVIEASGLFGPVNRLECPVMHRVSKAVWVEAWRSHATLQRQAGDAFHAIVDEIDAAIDVPLAEDGSDWMDIPYVTRVWMAQRLPRDAG</sequence>
<dbReference type="SUPFAM" id="SSF53335">
    <property type="entry name" value="S-adenosyl-L-methionine-dependent methyltransferases"/>
    <property type="match status" value="1"/>
</dbReference>
<keyword evidence="5" id="KW-0830">Ubiquinone</keyword>
<dbReference type="Gene3D" id="3.40.50.150">
    <property type="entry name" value="Vaccinia Virus protein VP39"/>
    <property type="match status" value="1"/>
</dbReference>
<keyword evidence="3 5" id="KW-0808">Transferase</keyword>
<dbReference type="GO" id="GO:0032259">
    <property type="term" value="P:methylation"/>
    <property type="evidence" value="ECO:0007669"/>
    <property type="project" value="UniProtKB-KW"/>
</dbReference>
<dbReference type="PANTHER" id="PTHR44942:SF4">
    <property type="entry name" value="METHYLTRANSFERASE TYPE 11 DOMAIN-CONTAINING PROTEIN"/>
    <property type="match status" value="1"/>
</dbReference>
<dbReference type="RefSeq" id="WP_093993333.1">
    <property type="nucleotide sequence ID" value="NZ_FXZK01000007.1"/>
</dbReference>
<dbReference type="OrthoDB" id="7856199at2"/>
<dbReference type="PANTHER" id="PTHR44942">
    <property type="entry name" value="METHYLTRANSF_11 DOMAIN-CONTAINING PROTEIN"/>
    <property type="match status" value="1"/>
</dbReference>
<protein>
    <submittedName>
        <fullName evidence="5">Ubiquinone/menaquinone biosynthesis methyltransferase</fullName>
    </submittedName>
</protein>
<feature type="domain" description="Methyltransferase type 11" evidence="4">
    <location>
        <begin position="42"/>
        <end position="135"/>
    </location>
</feature>
<gene>
    <name evidence="5" type="ORF">LOM8899_03315</name>
</gene>
<keyword evidence="2 5" id="KW-0489">Methyltransferase</keyword>
<accession>A0A238LHY3</accession>
<dbReference type="CDD" id="cd02440">
    <property type="entry name" value="AdoMet_MTases"/>
    <property type="match status" value="1"/>
</dbReference>
<dbReference type="Proteomes" id="UP000201613">
    <property type="component" value="Unassembled WGS sequence"/>
</dbReference>
<comment type="similarity">
    <text evidence="1">Belongs to the methyltransferase superfamily.</text>
</comment>
<evidence type="ECO:0000256" key="1">
    <source>
        <dbReference type="ARBA" id="ARBA00008361"/>
    </source>
</evidence>
<evidence type="ECO:0000313" key="6">
    <source>
        <dbReference type="Proteomes" id="UP000201613"/>
    </source>
</evidence>
<dbReference type="AlphaFoldDB" id="A0A238LHY3"/>
<dbReference type="InterPro" id="IPR051052">
    <property type="entry name" value="Diverse_substrate_MTase"/>
</dbReference>
<dbReference type="Pfam" id="PF08241">
    <property type="entry name" value="Methyltransf_11"/>
    <property type="match status" value="1"/>
</dbReference>
<evidence type="ECO:0000259" key="4">
    <source>
        <dbReference type="Pfam" id="PF08241"/>
    </source>
</evidence>